<evidence type="ECO:0008006" key="3">
    <source>
        <dbReference type="Google" id="ProtNLM"/>
    </source>
</evidence>
<protein>
    <recommendedName>
        <fullName evidence="3">ATP-grasp domain-containing protein</fullName>
    </recommendedName>
</protein>
<organism evidence="1 2">
    <name type="scientific">Hoeflea poritis</name>
    <dbReference type="NCBI Taxonomy" id="2993659"/>
    <lineage>
        <taxon>Bacteria</taxon>
        <taxon>Pseudomonadati</taxon>
        <taxon>Pseudomonadota</taxon>
        <taxon>Alphaproteobacteria</taxon>
        <taxon>Hyphomicrobiales</taxon>
        <taxon>Rhizobiaceae</taxon>
        <taxon>Hoeflea</taxon>
    </lineage>
</organism>
<dbReference type="EMBL" id="JAPJZH010000004">
    <property type="protein sequence ID" value="MDA4845234.1"/>
    <property type="molecule type" value="Genomic_DNA"/>
</dbReference>
<reference evidence="1" key="1">
    <citation type="submission" date="2022-11" db="EMBL/GenBank/DDBJ databases">
        <title>Hoeflea poritis sp. nov., isolated from scleractinian coral Porites lutea.</title>
        <authorList>
            <person name="Zhang G."/>
            <person name="Wei Q."/>
            <person name="Cai L."/>
        </authorList>
    </citation>
    <scope>NUCLEOTIDE SEQUENCE</scope>
    <source>
        <strain evidence="1">E7-10</strain>
    </source>
</reference>
<comment type="caution">
    <text evidence="1">The sequence shown here is derived from an EMBL/GenBank/DDBJ whole genome shotgun (WGS) entry which is preliminary data.</text>
</comment>
<dbReference type="RefSeq" id="WP_271088842.1">
    <property type="nucleotide sequence ID" value="NZ_JAPJZH010000004.1"/>
</dbReference>
<name>A0ABT4VKL5_9HYPH</name>
<keyword evidence="2" id="KW-1185">Reference proteome</keyword>
<proteinExistence type="predicted"/>
<sequence>MSLSDKHPLFVYGSGPDPLVIIAGGLIFDTGEAERTFFYRCQDRFLTYAALLGWQTLFFAASEDHVARYQKLIRDLAARFAEISEATGLFGMKTIKEPLFVLLDVETLAVRPSQRLTARLSEAALARSVSHGVALNQISPSYARFLASLDVMFSTLGIATNWPLAQAQTDAEQAMRLQDKAAYTEMVRQAKLAEARHLPTAIINEADLRGVPDWLALTAIFKAQTSTPATSGLFLKTNRNTSGNVSARFDSAGFSDSKDALLAALSRDAAIDRETLKQKAAELAAEVAANPALCDHAFAPDVLAELVKEQALMRRDLAFLLQPDLHRGPEKSRPIGLGVSYMITDTGAQRFGLNAQMYTDAARMHFLGPYFGPEVESFCDAGMLADCAALADHIARSGYRGPINFDLILDRAGCYRFVHDCNPRLTGIFPTLAVKWGIVGDDEVSVMSSGYRGEVVLPSLAPKLTTLQAAGLLLTRAQSRGVVLLPNLSAPQGYDLHVVGYPLEEALALLAPGGAITTALGQAVMRLKL</sequence>
<evidence type="ECO:0000313" key="2">
    <source>
        <dbReference type="Proteomes" id="UP001148313"/>
    </source>
</evidence>
<dbReference type="Gene3D" id="3.30.470.20">
    <property type="entry name" value="ATP-grasp fold, B domain"/>
    <property type="match status" value="1"/>
</dbReference>
<accession>A0ABT4VKL5</accession>
<dbReference type="Proteomes" id="UP001148313">
    <property type="component" value="Unassembled WGS sequence"/>
</dbReference>
<evidence type="ECO:0000313" key="1">
    <source>
        <dbReference type="EMBL" id="MDA4845234.1"/>
    </source>
</evidence>
<gene>
    <name evidence="1" type="ORF">OOZ53_07725</name>
</gene>